<sequence length="531" mass="56183">MFGFGSSFLSSASNLITSAEPKTTPPSPRKMSTTAPTSPKPTPPASPKTVPPKDTKPPIVQKEPSPTTRPEVKEGLGKQEAAKTPPQQRPKSPTPQAKAPAQPAKQESGGFFGFGGPKTPPTAPKSAESVTGKMFGFGSSFLSSASTLITSAVQDESKTTPPVSPKMSPAREAKSPVAQKSEPPKQTKPPPSVQPKVEKGPSEPPKATPVIKDTTKESLSTCPLCKVELNMGSKDPPNYNTCTECKNAVCNLCGFNPMPHTGAKEWLCLNCQTQRALLGQLGDSGKMSQPSPVSAKPETQSTPAIKKSDPKTMATKPMPAPTKSQPAPVLSVVAESQPLPSAKEEPIMPPPPVQETVVTKKVEPPNKSVPKTVTVENKEHVVKTELLKDEVSKVDPAKVKDGAGVAVISSVPSTKATVAPVSTVSADVSVAQVVPVSETKPELSPAERMIKEVKPGDHTKVKEPTKPLEQVGVEPQSQKPQPEKEIKPVTTTDSKKVADKLAEKVAEVPSSLEPEVSTLDNIIKVRMYHFM</sequence>
<feature type="domain" description="Zinc finger piccolo-type" evidence="9">
    <location>
        <begin position="221"/>
        <end position="277"/>
    </location>
</feature>
<evidence type="ECO:0000256" key="8">
    <source>
        <dbReference type="SAM" id="MobiDB-lite"/>
    </source>
</evidence>
<keyword evidence="1" id="KW-0479">Metal-binding</keyword>
<feature type="region of interest" description="Disordered" evidence="8">
    <location>
        <begin position="437"/>
        <end position="495"/>
    </location>
</feature>
<feature type="compositionally biased region" description="Basic and acidic residues" evidence="8">
    <location>
        <begin position="481"/>
        <end position="495"/>
    </location>
</feature>
<dbReference type="Proteomes" id="UP000472271">
    <property type="component" value="Chromosome 6"/>
</dbReference>
<keyword evidence="3" id="KW-0863">Zinc-finger</keyword>
<evidence type="ECO:0000256" key="5">
    <source>
        <dbReference type="ARBA" id="ARBA00023018"/>
    </source>
</evidence>
<keyword evidence="2" id="KW-0677">Repeat</keyword>
<dbReference type="InParanoid" id="A0A673B0D0"/>
<keyword evidence="4" id="KW-0862">Zinc</keyword>
<reference evidence="10" key="1">
    <citation type="submission" date="2019-06" db="EMBL/GenBank/DDBJ databases">
        <authorList>
            <consortium name="Wellcome Sanger Institute Data Sharing"/>
        </authorList>
    </citation>
    <scope>NUCLEOTIDE SEQUENCE [LARGE SCALE GENOMIC DNA]</scope>
</reference>
<dbReference type="GO" id="GO:0098978">
    <property type="term" value="C:glutamatergic synapse"/>
    <property type="evidence" value="ECO:0007669"/>
    <property type="project" value="TreeGrafter"/>
</dbReference>
<evidence type="ECO:0000256" key="1">
    <source>
        <dbReference type="ARBA" id="ARBA00022723"/>
    </source>
</evidence>
<dbReference type="InterPro" id="IPR008899">
    <property type="entry name" value="Znf_piccolo"/>
</dbReference>
<evidence type="ECO:0000256" key="6">
    <source>
        <dbReference type="ARBA" id="ARBA00023273"/>
    </source>
</evidence>
<reference evidence="10" key="3">
    <citation type="submission" date="2025-09" db="UniProtKB">
        <authorList>
            <consortium name="Ensembl"/>
        </authorList>
    </citation>
    <scope>IDENTIFICATION</scope>
</reference>
<dbReference type="GO" id="GO:0030424">
    <property type="term" value="C:axon"/>
    <property type="evidence" value="ECO:0007669"/>
    <property type="project" value="TreeGrafter"/>
</dbReference>
<feature type="region of interest" description="Disordered" evidence="8">
    <location>
        <begin position="15"/>
        <end position="139"/>
    </location>
</feature>
<evidence type="ECO:0000313" key="10">
    <source>
        <dbReference type="Ensembl" id="ENSSORP00005034072.1"/>
    </source>
</evidence>
<evidence type="ECO:0000259" key="9">
    <source>
        <dbReference type="Pfam" id="PF05715"/>
    </source>
</evidence>
<organism evidence="10 11">
    <name type="scientific">Sphaeramia orbicularis</name>
    <name type="common">orbiculate cardinalfish</name>
    <dbReference type="NCBI Taxonomy" id="375764"/>
    <lineage>
        <taxon>Eukaryota</taxon>
        <taxon>Metazoa</taxon>
        <taxon>Chordata</taxon>
        <taxon>Craniata</taxon>
        <taxon>Vertebrata</taxon>
        <taxon>Euteleostomi</taxon>
        <taxon>Actinopterygii</taxon>
        <taxon>Neopterygii</taxon>
        <taxon>Teleostei</taxon>
        <taxon>Neoteleostei</taxon>
        <taxon>Acanthomorphata</taxon>
        <taxon>Gobiaria</taxon>
        <taxon>Kurtiformes</taxon>
        <taxon>Apogonoidei</taxon>
        <taxon>Apogonidae</taxon>
        <taxon>Apogoninae</taxon>
        <taxon>Sphaeramia</taxon>
    </lineage>
</organism>
<feature type="compositionally biased region" description="Basic and acidic residues" evidence="8">
    <location>
        <begin position="448"/>
        <end position="466"/>
    </location>
</feature>
<dbReference type="InterPro" id="IPR052098">
    <property type="entry name" value="Presynaptic_Scaffold_Bsn/Pclo"/>
</dbReference>
<feature type="compositionally biased region" description="Basic and acidic residues" evidence="8">
    <location>
        <begin position="70"/>
        <end position="81"/>
    </location>
</feature>
<accession>A0A673B0D0</accession>
<dbReference type="GO" id="GO:0035418">
    <property type="term" value="P:protein localization to synapse"/>
    <property type="evidence" value="ECO:0007669"/>
    <property type="project" value="TreeGrafter"/>
</dbReference>
<evidence type="ECO:0000256" key="4">
    <source>
        <dbReference type="ARBA" id="ARBA00022833"/>
    </source>
</evidence>
<dbReference type="PANTHER" id="PTHR14113:SF6">
    <property type="entry name" value="PROTEIN PICCOLO"/>
    <property type="match status" value="1"/>
</dbReference>
<feature type="region of interest" description="Disordered" evidence="8">
    <location>
        <begin position="282"/>
        <end position="327"/>
    </location>
</feature>
<reference evidence="10" key="2">
    <citation type="submission" date="2025-08" db="UniProtKB">
        <authorList>
            <consortium name="Ensembl"/>
        </authorList>
    </citation>
    <scope>IDENTIFICATION</scope>
</reference>
<keyword evidence="5" id="KW-0770">Synapse</keyword>
<dbReference type="InterPro" id="IPR011011">
    <property type="entry name" value="Znf_FYVE_PHD"/>
</dbReference>
<evidence type="ECO:0000256" key="3">
    <source>
        <dbReference type="ARBA" id="ARBA00022771"/>
    </source>
</evidence>
<proteinExistence type="predicted"/>
<keyword evidence="6" id="KW-0966">Cell projection</keyword>
<evidence type="ECO:0000256" key="2">
    <source>
        <dbReference type="ARBA" id="ARBA00022737"/>
    </source>
</evidence>
<protein>
    <recommendedName>
        <fullName evidence="9">Zinc finger piccolo-type domain-containing protein</fullName>
    </recommendedName>
</protein>
<dbReference type="GO" id="GO:0008270">
    <property type="term" value="F:zinc ion binding"/>
    <property type="evidence" value="ECO:0007669"/>
    <property type="project" value="UniProtKB-KW"/>
</dbReference>
<feature type="region of interest" description="Disordered" evidence="8">
    <location>
        <begin position="152"/>
        <end position="210"/>
    </location>
</feature>
<dbReference type="Pfam" id="PF05715">
    <property type="entry name" value="zf-piccolo"/>
    <property type="match status" value="1"/>
</dbReference>
<dbReference type="GO" id="GO:1904071">
    <property type="term" value="P:presynaptic active zone assembly"/>
    <property type="evidence" value="ECO:0007669"/>
    <property type="project" value="TreeGrafter"/>
</dbReference>
<feature type="compositionally biased region" description="Pro residues" evidence="8">
    <location>
        <begin position="38"/>
        <end position="50"/>
    </location>
</feature>
<keyword evidence="11" id="KW-1185">Reference proteome</keyword>
<dbReference type="GO" id="GO:0098882">
    <property type="term" value="F:structural constituent of presynaptic active zone"/>
    <property type="evidence" value="ECO:0007669"/>
    <property type="project" value="TreeGrafter"/>
</dbReference>
<evidence type="ECO:0000256" key="7">
    <source>
        <dbReference type="ARBA" id="ARBA00034101"/>
    </source>
</evidence>
<dbReference type="InterPro" id="IPR013083">
    <property type="entry name" value="Znf_RING/FYVE/PHD"/>
</dbReference>
<dbReference type="PANTHER" id="PTHR14113">
    <property type="entry name" value="PICCOLO/BASSOON"/>
    <property type="match status" value="1"/>
</dbReference>
<feature type="compositionally biased region" description="Low complexity" evidence="8">
    <location>
        <begin position="90"/>
        <end position="106"/>
    </location>
</feature>
<dbReference type="GO" id="GO:0098982">
    <property type="term" value="C:GABA-ergic synapse"/>
    <property type="evidence" value="ECO:0007669"/>
    <property type="project" value="TreeGrafter"/>
</dbReference>
<dbReference type="Gene3D" id="3.30.40.10">
    <property type="entry name" value="Zinc/RING finger domain, C3HC4 (zinc finger)"/>
    <property type="match status" value="1"/>
</dbReference>
<dbReference type="GO" id="GO:0048788">
    <property type="term" value="C:cytoskeleton of presynaptic active zone"/>
    <property type="evidence" value="ECO:0007669"/>
    <property type="project" value="TreeGrafter"/>
</dbReference>
<dbReference type="AlphaFoldDB" id="A0A673B0D0"/>
<evidence type="ECO:0000313" key="11">
    <source>
        <dbReference type="Proteomes" id="UP000472271"/>
    </source>
</evidence>
<dbReference type="SUPFAM" id="SSF57903">
    <property type="entry name" value="FYVE/PHD zinc finger"/>
    <property type="match status" value="1"/>
</dbReference>
<feature type="compositionally biased region" description="Polar residues" evidence="8">
    <location>
        <begin position="286"/>
        <end position="303"/>
    </location>
</feature>
<name>A0A673B0D0_9TELE</name>
<dbReference type="Ensembl" id="ENSSORT00005034988.1">
    <property type="protein sequence ID" value="ENSSORP00005034072.1"/>
    <property type="gene ID" value="ENSSORG00005016113.1"/>
</dbReference>
<comment type="subcellular location">
    <subcellularLocation>
        <location evidence="7">Presynaptic active zone</location>
    </subcellularLocation>
</comment>